<keyword evidence="5" id="KW-1185">Reference proteome</keyword>
<feature type="compositionally biased region" description="Basic and acidic residues" evidence="1">
    <location>
        <begin position="289"/>
        <end position="308"/>
    </location>
</feature>
<dbReference type="InterPro" id="IPR022063">
    <property type="entry name" value="Sex_determin_N"/>
</dbReference>
<feature type="domain" description="Complementary sex determination N-terminal" evidence="3">
    <location>
        <begin position="35"/>
        <end position="166"/>
    </location>
</feature>
<feature type="compositionally biased region" description="Polar residues" evidence="1">
    <location>
        <begin position="91"/>
        <end position="101"/>
    </location>
</feature>
<name>A0A2A3E9M7_APICC</name>
<feature type="domain" description="Complementary sex determiner C-terminal" evidence="2">
    <location>
        <begin position="375"/>
        <end position="464"/>
    </location>
</feature>
<protein>
    <submittedName>
        <fullName evidence="4">Feminizer</fullName>
    </submittedName>
</protein>
<feature type="region of interest" description="Disordered" evidence="1">
    <location>
        <begin position="270"/>
        <end position="365"/>
    </location>
</feature>
<evidence type="ECO:0000256" key="1">
    <source>
        <dbReference type="SAM" id="MobiDB-lite"/>
    </source>
</evidence>
<evidence type="ECO:0000313" key="5">
    <source>
        <dbReference type="Proteomes" id="UP000242457"/>
    </source>
</evidence>
<feature type="compositionally biased region" description="Basic and acidic residues" evidence="1">
    <location>
        <begin position="10"/>
        <end position="36"/>
    </location>
</feature>
<proteinExistence type="predicted"/>
<feature type="region of interest" description="Disordered" evidence="1">
    <location>
        <begin position="1"/>
        <end position="51"/>
    </location>
</feature>
<evidence type="ECO:0000259" key="3">
    <source>
        <dbReference type="Pfam" id="PF12278"/>
    </source>
</evidence>
<feature type="region of interest" description="Disordered" evidence="1">
    <location>
        <begin position="71"/>
        <end position="122"/>
    </location>
</feature>
<dbReference type="AlphaFoldDB" id="A0A2A3E9M7"/>
<evidence type="ECO:0000313" key="4">
    <source>
        <dbReference type="EMBL" id="PBC28428.1"/>
    </source>
</evidence>
<dbReference type="STRING" id="94128.A0A2A3E9M7"/>
<dbReference type="Pfam" id="PF12278">
    <property type="entry name" value="SDP_N"/>
    <property type="match status" value="1"/>
</dbReference>
<dbReference type="Pfam" id="PF11671">
    <property type="entry name" value="Apis_Csd"/>
    <property type="match status" value="1"/>
</dbReference>
<feature type="compositionally biased region" description="Basic and acidic residues" evidence="1">
    <location>
        <begin position="270"/>
        <end position="282"/>
    </location>
</feature>
<accession>A0A2A3E9M7</accession>
<gene>
    <name evidence="4" type="ORF">APICC_03724</name>
</gene>
<dbReference type="EMBL" id="KZ288312">
    <property type="protein sequence ID" value="PBC28428.1"/>
    <property type="molecule type" value="Genomic_DNA"/>
</dbReference>
<dbReference type="OrthoDB" id="8194777at2759"/>
<sequence>MKRNTSNLSHRNERFRQSRSEDSETGLRSRTEEERLRRRREWMIQQEREREHEKLKKKMILEYELRRAREKKLALSKRSKTKSRSPESRGRSNASNTSKTFILSEKLESSDGTSLFRGPEGTQVSATELRKIKVDIHRVLPGKPTTTTDELKRDIINPEDVMLKRRTGEGSKPIFEREEIKNVFTQITENTEHGTVLVLNIEKSENETVTCQKYVAPSNFLRNQTHSFQHASSRYSSFASQEIQEMAGLNKNICHLLCQHYLPVQKEKGVLRERSCSRDRNKEYKKKARQYEKLRTDNEKEKLSQEKTSRKRYSRSREREQKSYKNENSYREYRETSRERSRDRREREKSREHKITSSLSNNYNYNNYNNNYNNNNYNNYNNNYNNYNNKKLYYCNINYIEQIPVPVYYGNFPPNPIMVRPWVPMQEQIPRFRYIGPLTSFPPRFIPPNMYRRPPLNPRFRPMY</sequence>
<reference evidence="4 5" key="1">
    <citation type="submission" date="2014-07" db="EMBL/GenBank/DDBJ databases">
        <title>Genomic and transcriptomic analysis on Apis cerana provide comprehensive insights into honey bee biology.</title>
        <authorList>
            <person name="Diao Q."/>
            <person name="Sun L."/>
            <person name="Zheng H."/>
            <person name="Zheng H."/>
            <person name="Xu S."/>
            <person name="Wang S."/>
            <person name="Zeng Z."/>
            <person name="Hu F."/>
            <person name="Su S."/>
            <person name="Wu J."/>
        </authorList>
    </citation>
    <scope>NUCLEOTIDE SEQUENCE [LARGE SCALE GENOMIC DNA]</scope>
    <source>
        <tissue evidence="4">Pupae without intestine</tissue>
    </source>
</reference>
<dbReference type="InterPro" id="IPR021007">
    <property type="entry name" value="Sex_determ_C"/>
</dbReference>
<evidence type="ECO:0000259" key="2">
    <source>
        <dbReference type="Pfam" id="PF11671"/>
    </source>
</evidence>
<feature type="compositionally biased region" description="Basic and acidic residues" evidence="1">
    <location>
        <begin position="315"/>
        <end position="355"/>
    </location>
</feature>
<dbReference type="Proteomes" id="UP000242457">
    <property type="component" value="Unassembled WGS sequence"/>
</dbReference>
<organism evidence="4 5">
    <name type="scientific">Apis cerana cerana</name>
    <name type="common">Oriental honeybee</name>
    <dbReference type="NCBI Taxonomy" id="94128"/>
    <lineage>
        <taxon>Eukaryota</taxon>
        <taxon>Metazoa</taxon>
        <taxon>Ecdysozoa</taxon>
        <taxon>Arthropoda</taxon>
        <taxon>Hexapoda</taxon>
        <taxon>Insecta</taxon>
        <taxon>Pterygota</taxon>
        <taxon>Neoptera</taxon>
        <taxon>Endopterygota</taxon>
        <taxon>Hymenoptera</taxon>
        <taxon>Apocrita</taxon>
        <taxon>Aculeata</taxon>
        <taxon>Apoidea</taxon>
        <taxon>Anthophila</taxon>
        <taxon>Apidae</taxon>
        <taxon>Apis</taxon>
    </lineage>
</organism>
<feature type="compositionally biased region" description="Basic residues" evidence="1">
    <location>
        <begin position="74"/>
        <end position="83"/>
    </location>
</feature>